<proteinExistence type="predicted"/>
<protein>
    <submittedName>
        <fullName evidence="3">DNA mismatch repair protein MutL</fullName>
    </submittedName>
</protein>
<name>A0A4Y1Z6M6_9BACL</name>
<dbReference type="GO" id="GO:0006298">
    <property type="term" value="P:mismatch repair"/>
    <property type="evidence" value="ECO:0007669"/>
    <property type="project" value="InterPro"/>
</dbReference>
<gene>
    <name evidence="3" type="ORF">NBRC111894_224</name>
</gene>
<dbReference type="InterPro" id="IPR014790">
    <property type="entry name" value="MutL_C"/>
</dbReference>
<feature type="compositionally biased region" description="Acidic residues" evidence="1">
    <location>
        <begin position="1"/>
        <end position="12"/>
    </location>
</feature>
<dbReference type="AlphaFoldDB" id="A0A4Y1Z6M6"/>
<dbReference type="Gene3D" id="3.30.1540.20">
    <property type="entry name" value="MutL, C-terminal domain, dimerisation subdomain"/>
    <property type="match status" value="1"/>
</dbReference>
<dbReference type="EMBL" id="BEXB01000001">
    <property type="protein sequence ID" value="GAY74670.1"/>
    <property type="molecule type" value="Genomic_DNA"/>
</dbReference>
<dbReference type="Pfam" id="PF08676">
    <property type="entry name" value="MutL_C"/>
    <property type="match status" value="1"/>
</dbReference>
<dbReference type="Proteomes" id="UP000319716">
    <property type="component" value="Unassembled WGS sequence"/>
</dbReference>
<evidence type="ECO:0000256" key="1">
    <source>
        <dbReference type="SAM" id="MobiDB-lite"/>
    </source>
</evidence>
<dbReference type="GO" id="GO:0005524">
    <property type="term" value="F:ATP binding"/>
    <property type="evidence" value="ECO:0007669"/>
    <property type="project" value="InterPro"/>
</dbReference>
<dbReference type="InterPro" id="IPR037198">
    <property type="entry name" value="MutL_C_sf"/>
</dbReference>
<dbReference type="SUPFAM" id="SSF118116">
    <property type="entry name" value="DNA mismatch repair protein MutL"/>
    <property type="match status" value="1"/>
</dbReference>
<organism evidence="3 4">
    <name type="scientific">Sporolactobacillus inulinus</name>
    <dbReference type="NCBI Taxonomy" id="2078"/>
    <lineage>
        <taxon>Bacteria</taxon>
        <taxon>Bacillati</taxon>
        <taxon>Bacillota</taxon>
        <taxon>Bacilli</taxon>
        <taxon>Bacillales</taxon>
        <taxon>Sporolactobacillaceae</taxon>
        <taxon>Sporolactobacillus</taxon>
    </lineage>
</organism>
<reference evidence="3 4" key="1">
    <citation type="submission" date="2017-11" db="EMBL/GenBank/DDBJ databases">
        <title>Draft Genome Sequence of Sporolactobacillus inulinus NBRC 111894 Isolated from Koso, a Japanese Sugar-Vegetable Fermented Beverage.</title>
        <authorList>
            <person name="Chiou T.Y."/>
            <person name="Oshima K."/>
            <person name="Suda W."/>
            <person name="Hattori M."/>
            <person name="Takahashi T."/>
        </authorList>
    </citation>
    <scope>NUCLEOTIDE SEQUENCE [LARGE SCALE GENOMIC DNA]</scope>
    <source>
        <strain evidence="3 4">NBRC111894</strain>
    </source>
</reference>
<sequence>MQDTSDVEDSPSDEPQRRMPKLYPIGQMHGTYIFAQNEDGLYIIDQHAAQERIKYEFSVKSWRNRA</sequence>
<dbReference type="InterPro" id="IPR042120">
    <property type="entry name" value="MutL_C_dimsub"/>
</dbReference>
<feature type="domain" description="MutL C-terminal dimerisation" evidence="2">
    <location>
        <begin position="25"/>
        <end position="60"/>
    </location>
</feature>
<accession>A0A4Y1Z6M6</accession>
<evidence type="ECO:0000313" key="4">
    <source>
        <dbReference type="Proteomes" id="UP000319716"/>
    </source>
</evidence>
<feature type="region of interest" description="Disordered" evidence="1">
    <location>
        <begin position="1"/>
        <end position="21"/>
    </location>
</feature>
<evidence type="ECO:0000313" key="3">
    <source>
        <dbReference type="EMBL" id="GAY74670.1"/>
    </source>
</evidence>
<comment type="caution">
    <text evidence="3">The sequence shown here is derived from an EMBL/GenBank/DDBJ whole genome shotgun (WGS) entry which is preliminary data.</text>
</comment>
<evidence type="ECO:0000259" key="2">
    <source>
        <dbReference type="Pfam" id="PF08676"/>
    </source>
</evidence>